<reference evidence="2" key="1">
    <citation type="journal article" date="2021" name="New Phytol.">
        <title>Evolutionary innovations through gain and loss of genes in the ectomycorrhizal Boletales.</title>
        <authorList>
            <person name="Wu G."/>
            <person name="Miyauchi S."/>
            <person name="Morin E."/>
            <person name="Kuo A."/>
            <person name="Drula E."/>
            <person name="Varga T."/>
            <person name="Kohler A."/>
            <person name="Feng B."/>
            <person name="Cao Y."/>
            <person name="Lipzen A."/>
            <person name="Daum C."/>
            <person name="Hundley H."/>
            <person name="Pangilinan J."/>
            <person name="Johnson J."/>
            <person name="Barry K."/>
            <person name="LaButti K."/>
            <person name="Ng V."/>
            <person name="Ahrendt S."/>
            <person name="Min B."/>
            <person name="Choi I.G."/>
            <person name="Park H."/>
            <person name="Plett J.M."/>
            <person name="Magnuson J."/>
            <person name="Spatafora J.W."/>
            <person name="Nagy L.G."/>
            <person name="Henrissat B."/>
            <person name="Grigoriev I.V."/>
            <person name="Yang Z.L."/>
            <person name="Xu J."/>
            <person name="Martin F.M."/>
        </authorList>
    </citation>
    <scope>NUCLEOTIDE SEQUENCE</scope>
    <source>
        <strain evidence="2">KKN 215</strain>
    </source>
</reference>
<dbReference type="CDD" id="cd09917">
    <property type="entry name" value="F-box_SF"/>
    <property type="match status" value="1"/>
</dbReference>
<evidence type="ECO:0000313" key="2">
    <source>
        <dbReference type="EMBL" id="KAH8106823.1"/>
    </source>
</evidence>
<dbReference type="SUPFAM" id="SSF81383">
    <property type="entry name" value="F-box domain"/>
    <property type="match status" value="1"/>
</dbReference>
<dbReference type="Pfam" id="PF00646">
    <property type="entry name" value="F-box"/>
    <property type="match status" value="1"/>
</dbReference>
<protein>
    <recommendedName>
        <fullName evidence="1">F-box domain-containing protein</fullName>
    </recommendedName>
</protein>
<dbReference type="Proteomes" id="UP000813824">
    <property type="component" value="Unassembled WGS sequence"/>
</dbReference>
<evidence type="ECO:0000313" key="3">
    <source>
        <dbReference type="Proteomes" id="UP000813824"/>
    </source>
</evidence>
<dbReference type="InterPro" id="IPR001810">
    <property type="entry name" value="F-box_dom"/>
</dbReference>
<organism evidence="2 3">
    <name type="scientific">Cristinia sonorae</name>
    <dbReference type="NCBI Taxonomy" id="1940300"/>
    <lineage>
        <taxon>Eukaryota</taxon>
        <taxon>Fungi</taxon>
        <taxon>Dikarya</taxon>
        <taxon>Basidiomycota</taxon>
        <taxon>Agaricomycotina</taxon>
        <taxon>Agaricomycetes</taxon>
        <taxon>Agaricomycetidae</taxon>
        <taxon>Agaricales</taxon>
        <taxon>Pleurotineae</taxon>
        <taxon>Stephanosporaceae</taxon>
        <taxon>Cristinia</taxon>
    </lineage>
</organism>
<dbReference type="PROSITE" id="PS50181">
    <property type="entry name" value="FBOX"/>
    <property type="match status" value="1"/>
</dbReference>
<feature type="domain" description="F-box" evidence="1">
    <location>
        <begin position="71"/>
        <end position="120"/>
    </location>
</feature>
<dbReference type="SMART" id="SM00256">
    <property type="entry name" value="FBOX"/>
    <property type="match status" value="1"/>
</dbReference>
<name>A0A8K0UWP3_9AGAR</name>
<dbReference type="OrthoDB" id="2322499at2759"/>
<sequence>MPSITRLNCIASRRVQLFLFFAISLFTHQFIAASVTSDMQSARVAGRNSRGASSSGVGNRAIVRRRRRKTLERLPDMPLDILFEIFGHLNPLDVLHLSRTSTALRNLLMHPSARPIWQAARESVEDLPDLPADLSEPAYAHLVFDTYCDFCLTSRVPKPMWMCRLRCCNKCLKTEFLTLDEVFATVHSGLEYPAQVIPFVERNEQLRFHWWDVDDFTQRLNAILQTGTEEDVNQFIQTSVDRINHLSATSDALENWQNNRIEARSNELETLRLRRREQVVQRISTVDHAFMADLQFMNEDEWYNLYDQWWMKQPKEITDRIWKNIKDDVLDYILTFIRPVRLSCERSQVLIDRMVIFQGSEVFLNPVVRLPPIVDLCTMPQIRAIITQPADSEVDKVLFDSLVPFVPAICDEWQQLFTQALVEQTRSNGNDARMDLNRLELATTWFIHSTCATSSRVPMRSCDIIFHVCDDLNSGSGSFNHWENDPEIDLSNALLCRFLSLPWSERVKYVRLDIATYNAVRQIAMLCGKDPDTVTAQEMDELDTRCLCYQCWSSDRPCVMNWRGVPIHKCHQSYYSSSQSWRVLSEADTEVVKAQEFVSLRGSAVWNCSYCPQPTLTTLIDLENHSCIIERNRRTLQPHDFSLNYAAAAAFTVNFVGGHRYQRPRRLGVAQ</sequence>
<dbReference type="AlphaFoldDB" id="A0A8K0UWP3"/>
<dbReference type="InterPro" id="IPR036047">
    <property type="entry name" value="F-box-like_dom_sf"/>
</dbReference>
<gene>
    <name evidence="2" type="ORF">BXZ70DRAFT_252257</name>
</gene>
<comment type="caution">
    <text evidence="2">The sequence shown here is derived from an EMBL/GenBank/DDBJ whole genome shotgun (WGS) entry which is preliminary data.</text>
</comment>
<evidence type="ECO:0000259" key="1">
    <source>
        <dbReference type="PROSITE" id="PS50181"/>
    </source>
</evidence>
<dbReference type="EMBL" id="JAEVFJ010000002">
    <property type="protein sequence ID" value="KAH8106823.1"/>
    <property type="molecule type" value="Genomic_DNA"/>
</dbReference>
<accession>A0A8K0UWP3</accession>
<proteinExistence type="predicted"/>
<keyword evidence="3" id="KW-1185">Reference proteome</keyword>